<protein>
    <recommendedName>
        <fullName evidence="3 10">Gluconokinase</fullName>
        <ecNumber evidence="3 10">2.7.1.12</ecNumber>
    </recommendedName>
</protein>
<dbReference type="RefSeq" id="WP_338402137.1">
    <property type="nucleotide sequence ID" value="NZ_BAAAPG010000001.1"/>
</dbReference>
<evidence type="ECO:0000256" key="1">
    <source>
        <dbReference type="ARBA" id="ARBA00004761"/>
    </source>
</evidence>
<accession>A0A7W9FAI0</accession>
<keyword evidence="12" id="KW-1185">Reference proteome</keyword>
<keyword evidence="8" id="KW-0311">Gluconate utilization</keyword>
<reference evidence="11 12" key="1">
    <citation type="submission" date="2020-08" db="EMBL/GenBank/DDBJ databases">
        <title>Sequencing the genomes of 1000 actinobacteria strains.</title>
        <authorList>
            <person name="Klenk H.-P."/>
        </authorList>
    </citation>
    <scope>NUCLEOTIDE SEQUENCE [LARGE SCALE GENOMIC DNA]</scope>
    <source>
        <strain evidence="11 12">DSM 24823</strain>
    </source>
</reference>
<comment type="catalytic activity">
    <reaction evidence="9 10">
        <text>D-gluconate + ATP = 6-phospho-D-gluconate + ADP + H(+)</text>
        <dbReference type="Rhea" id="RHEA:19433"/>
        <dbReference type="ChEBI" id="CHEBI:15378"/>
        <dbReference type="ChEBI" id="CHEBI:18391"/>
        <dbReference type="ChEBI" id="CHEBI:30616"/>
        <dbReference type="ChEBI" id="CHEBI:58759"/>
        <dbReference type="ChEBI" id="CHEBI:456216"/>
        <dbReference type="EC" id="2.7.1.12"/>
    </reaction>
</comment>
<evidence type="ECO:0000313" key="11">
    <source>
        <dbReference type="EMBL" id="MBB5742301.1"/>
    </source>
</evidence>
<evidence type="ECO:0000256" key="7">
    <source>
        <dbReference type="ARBA" id="ARBA00022840"/>
    </source>
</evidence>
<gene>
    <name evidence="11" type="ORF">HD600_000798</name>
</gene>
<dbReference type="Proteomes" id="UP000517712">
    <property type="component" value="Unassembled WGS sequence"/>
</dbReference>
<dbReference type="InterPro" id="IPR006001">
    <property type="entry name" value="Therm_gnt_kin"/>
</dbReference>
<evidence type="ECO:0000256" key="9">
    <source>
        <dbReference type="ARBA" id="ARBA00048090"/>
    </source>
</evidence>
<evidence type="ECO:0000256" key="6">
    <source>
        <dbReference type="ARBA" id="ARBA00022777"/>
    </source>
</evidence>
<sequence length="169" mass="17796">MNAAPLVCVMGVSAVGKSTVGIALSDALGVPFVDADSLHSEANRSKMNAGIPLVDDDRWPWLDAVGAGFAAAADTGLVMACSALRRAYRDRIRAAAPDVVFAHLHGPRELLLARATARVDHFMPPSLLDSQLDTLEPLGADETGFVVTVDRTPDVLVAEIAERLAAPQD</sequence>
<dbReference type="GO" id="GO:0005737">
    <property type="term" value="C:cytoplasm"/>
    <property type="evidence" value="ECO:0007669"/>
    <property type="project" value="TreeGrafter"/>
</dbReference>
<dbReference type="GO" id="GO:0046316">
    <property type="term" value="F:gluconokinase activity"/>
    <property type="evidence" value="ECO:0007669"/>
    <property type="project" value="UniProtKB-EC"/>
</dbReference>
<keyword evidence="6 10" id="KW-0418">Kinase</keyword>
<comment type="caution">
    <text evidence="11">The sequence shown here is derived from an EMBL/GenBank/DDBJ whole genome shotgun (WGS) entry which is preliminary data.</text>
</comment>
<comment type="pathway">
    <text evidence="1">Carbohydrate acid metabolism.</text>
</comment>
<dbReference type="AlphaFoldDB" id="A0A7W9FAI0"/>
<dbReference type="Gene3D" id="3.40.50.300">
    <property type="entry name" value="P-loop containing nucleotide triphosphate hydrolases"/>
    <property type="match status" value="1"/>
</dbReference>
<name>A0A7W9FAI0_9MICO</name>
<dbReference type="PANTHER" id="PTHR43442">
    <property type="entry name" value="GLUCONOKINASE-RELATED"/>
    <property type="match status" value="1"/>
</dbReference>
<dbReference type="EC" id="2.7.1.12" evidence="3 10"/>
<evidence type="ECO:0000256" key="3">
    <source>
        <dbReference type="ARBA" id="ARBA00012054"/>
    </source>
</evidence>
<keyword evidence="5 10" id="KW-0547">Nucleotide-binding</keyword>
<evidence type="ECO:0000256" key="8">
    <source>
        <dbReference type="ARBA" id="ARBA00023064"/>
    </source>
</evidence>
<dbReference type="InterPro" id="IPR027417">
    <property type="entry name" value="P-loop_NTPase"/>
</dbReference>
<dbReference type="InterPro" id="IPR031322">
    <property type="entry name" value="Shikimate/glucono_kinase"/>
</dbReference>
<dbReference type="GO" id="GO:0005524">
    <property type="term" value="F:ATP binding"/>
    <property type="evidence" value="ECO:0007669"/>
    <property type="project" value="UniProtKB-KW"/>
</dbReference>
<evidence type="ECO:0000256" key="5">
    <source>
        <dbReference type="ARBA" id="ARBA00022741"/>
    </source>
</evidence>
<dbReference type="NCBIfam" id="TIGR01313">
    <property type="entry name" value="therm_gnt_kin"/>
    <property type="match status" value="1"/>
</dbReference>
<organism evidence="11 12">
    <name type="scientific">Microbacterium ginsengiterrae</name>
    <dbReference type="NCBI Taxonomy" id="546115"/>
    <lineage>
        <taxon>Bacteria</taxon>
        <taxon>Bacillati</taxon>
        <taxon>Actinomycetota</taxon>
        <taxon>Actinomycetes</taxon>
        <taxon>Micrococcales</taxon>
        <taxon>Microbacteriaceae</taxon>
        <taxon>Microbacterium</taxon>
    </lineage>
</organism>
<comment type="similarity">
    <text evidence="2 10">Belongs to the gluconokinase GntK/GntV family.</text>
</comment>
<proteinExistence type="inferred from homology"/>
<dbReference type="CDD" id="cd02021">
    <property type="entry name" value="GntK"/>
    <property type="match status" value="1"/>
</dbReference>
<evidence type="ECO:0000256" key="10">
    <source>
        <dbReference type="RuleBase" id="RU363066"/>
    </source>
</evidence>
<evidence type="ECO:0000256" key="2">
    <source>
        <dbReference type="ARBA" id="ARBA00008420"/>
    </source>
</evidence>
<dbReference type="FunFam" id="3.40.50.300:FF:000522">
    <property type="entry name" value="Gluconokinase"/>
    <property type="match status" value="1"/>
</dbReference>
<dbReference type="SUPFAM" id="SSF52540">
    <property type="entry name" value="P-loop containing nucleoside triphosphate hydrolases"/>
    <property type="match status" value="1"/>
</dbReference>
<dbReference type="PANTHER" id="PTHR43442:SF3">
    <property type="entry name" value="GLUCONOKINASE-RELATED"/>
    <property type="match status" value="1"/>
</dbReference>
<dbReference type="EMBL" id="JACHMU010000001">
    <property type="protein sequence ID" value="MBB5742301.1"/>
    <property type="molecule type" value="Genomic_DNA"/>
</dbReference>
<keyword evidence="7 10" id="KW-0067">ATP-binding</keyword>
<evidence type="ECO:0000256" key="4">
    <source>
        <dbReference type="ARBA" id="ARBA00022679"/>
    </source>
</evidence>
<dbReference type="GO" id="GO:0019521">
    <property type="term" value="P:D-gluconate metabolic process"/>
    <property type="evidence" value="ECO:0007669"/>
    <property type="project" value="UniProtKB-KW"/>
</dbReference>
<dbReference type="Pfam" id="PF01202">
    <property type="entry name" value="SKI"/>
    <property type="match status" value="1"/>
</dbReference>
<keyword evidence="4 10" id="KW-0808">Transferase</keyword>
<evidence type="ECO:0000313" key="12">
    <source>
        <dbReference type="Proteomes" id="UP000517712"/>
    </source>
</evidence>